<organism evidence="6 7">
    <name type="scientific">Reichenbachiella ulvae</name>
    <dbReference type="NCBI Taxonomy" id="2980104"/>
    <lineage>
        <taxon>Bacteria</taxon>
        <taxon>Pseudomonadati</taxon>
        <taxon>Bacteroidota</taxon>
        <taxon>Cytophagia</taxon>
        <taxon>Cytophagales</taxon>
        <taxon>Reichenbachiellaceae</taxon>
        <taxon>Reichenbachiella</taxon>
    </lineage>
</organism>
<dbReference type="SUPFAM" id="SSF46785">
    <property type="entry name" value="Winged helix' DNA-binding domain"/>
    <property type="match status" value="1"/>
</dbReference>
<evidence type="ECO:0000256" key="4">
    <source>
        <dbReference type="ARBA" id="ARBA00023163"/>
    </source>
</evidence>
<feature type="domain" description="HTH lysR-type" evidence="5">
    <location>
        <begin position="1"/>
        <end position="60"/>
    </location>
</feature>
<name>A0ABT3CTQ6_9BACT</name>
<dbReference type="InterPro" id="IPR036390">
    <property type="entry name" value="WH_DNA-bd_sf"/>
</dbReference>
<dbReference type="Pfam" id="PF03466">
    <property type="entry name" value="LysR_substrate"/>
    <property type="match status" value="1"/>
</dbReference>
<protein>
    <submittedName>
        <fullName evidence="6">LysR family transcriptional regulator</fullName>
    </submittedName>
</protein>
<dbReference type="EMBL" id="JAOYOD010000001">
    <property type="protein sequence ID" value="MCV9386623.1"/>
    <property type="molecule type" value="Genomic_DNA"/>
</dbReference>
<evidence type="ECO:0000256" key="3">
    <source>
        <dbReference type="ARBA" id="ARBA00023125"/>
    </source>
</evidence>
<dbReference type="InterPro" id="IPR036388">
    <property type="entry name" value="WH-like_DNA-bd_sf"/>
</dbReference>
<dbReference type="Gene3D" id="3.40.190.290">
    <property type="match status" value="1"/>
</dbReference>
<comment type="caution">
    <text evidence="6">The sequence shown here is derived from an EMBL/GenBank/DDBJ whole genome shotgun (WGS) entry which is preliminary data.</text>
</comment>
<keyword evidence="3" id="KW-0238">DNA-binding</keyword>
<dbReference type="Pfam" id="PF00126">
    <property type="entry name" value="HTH_1"/>
    <property type="match status" value="1"/>
</dbReference>
<evidence type="ECO:0000313" key="6">
    <source>
        <dbReference type="EMBL" id="MCV9386623.1"/>
    </source>
</evidence>
<gene>
    <name evidence="6" type="ORF">N7U62_08115</name>
</gene>
<keyword evidence="7" id="KW-1185">Reference proteome</keyword>
<dbReference type="InterPro" id="IPR005119">
    <property type="entry name" value="LysR_subst-bd"/>
</dbReference>
<keyword evidence="4" id="KW-0804">Transcription</keyword>
<evidence type="ECO:0000313" key="7">
    <source>
        <dbReference type="Proteomes" id="UP001300692"/>
    </source>
</evidence>
<dbReference type="PANTHER" id="PTHR30126">
    <property type="entry name" value="HTH-TYPE TRANSCRIPTIONAL REGULATOR"/>
    <property type="match status" value="1"/>
</dbReference>
<evidence type="ECO:0000256" key="1">
    <source>
        <dbReference type="ARBA" id="ARBA00009437"/>
    </source>
</evidence>
<keyword evidence="2" id="KW-0805">Transcription regulation</keyword>
<reference evidence="6 7" key="1">
    <citation type="submission" date="2022-10" db="EMBL/GenBank/DDBJ databases">
        <title>Comparative genomics and taxonomic characterization of three novel marine species of genus Reichenbachiella exhibiting antioxidant and polysaccharide degradation activities.</title>
        <authorList>
            <person name="Muhammad N."/>
            <person name="Lee Y.-J."/>
            <person name="Ko J."/>
            <person name="Kim S.-G."/>
        </authorList>
    </citation>
    <scope>NUCLEOTIDE SEQUENCE [LARGE SCALE GENOMIC DNA]</scope>
    <source>
        <strain evidence="6 7">ABR2-5</strain>
    </source>
</reference>
<dbReference type="RefSeq" id="WP_264137435.1">
    <property type="nucleotide sequence ID" value="NZ_JAOYOD010000001.1"/>
</dbReference>
<dbReference type="SUPFAM" id="SSF53850">
    <property type="entry name" value="Periplasmic binding protein-like II"/>
    <property type="match status" value="1"/>
</dbReference>
<dbReference type="PANTHER" id="PTHR30126:SF5">
    <property type="entry name" value="HTH-TYPE TRANSCRIPTIONAL ACTIVATOR CMPR"/>
    <property type="match status" value="1"/>
</dbReference>
<dbReference type="InterPro" id="IPR000847">
    <property type="entry name" value="LysR_HTH_N"/>
</dbReference>
<dbReference type="Proteomes" id="UP001300692">
    <property type="component" value="Unassembled WGS sequence"/>
</dbReference>
<dbReference type="Gene3D" id="1.10.10.10">
    <property type="entry name" value="Winged helix-like DNA-binding domain superfamily/Winged helix DNA-binding domain"/>
    <property type="match status" value="1"/>
</dbReference>
<sequence length="297" mass="34225">MNYTLNQLRVFRKVVETKSITKAAEELFMTQPAVSIQLKNFQDQFDIPLTELKGRKIQVTDFGMEIASITEKALDQLVNLQYKTKEYQGVVTGKLKMSAASTGKYVIPFFLSQFLDNYPGIDLMLDVTNKSQVVEALKNKEIDFAVVSVLPEEIEVEEEKLIENKLYLINHEPEINRSKPQIFREKGSATRAEMEKYFKNKSNRERGRLELTSNEAVKQAVVAGIGSSILPLIGIKNELINGDLHIVERKGLPITTTWRIIWLKEKQLSPAAEAYLHFIREHKEEILHQSFEWYLNY</sequence>
<evidence type="ECO:0000256" key="2">
    <source>
        <dbReference type="ARBA" id="ARBA00023015"/>
    </source>
</evidence>
<proteinExistence type="inferred from homology"/>
<comment type="similarity">
    <text evidence="1">Belongs to the LysR transcriptional regulatory family.</text>
</comment>
<evidence type="ECO:0000259" key="5">
    <source>
        <dbReference type="PROSITE" id="PS50931"/>
    </source>
</evidence>
<accession>A0ABT3CTQ6</accession>
<dbReference type="PROSITE" id="PS50931">
    <property type="entry name" value="HTH_LYSR"/>
    <property type="match status" value="1"/>
</dbReference>